<protein>
    <recommendedName>
        <fullName evidence="1">Parvulin-like PPIase</fullName>
    </recommendedName>
    <alternativeName>
        <fullName evidence="7">Peptidyl-prolyl cis-trans isomerase plp</fullName>
    </alternativeName>
    <alternativeName>
        <fullName evidence="8">Rotamase plp</fullName>
    </alternativeName>
</protein>
<keyword evidence="3" id="KW-0574">Periplasm</keyword>
<dbReference type="InterPro" id="IPR050280">
    <property type="entry name" value="OMP_Chaperone_SurA"/>
</dbReference>
<evidence type="ECO:0000256" key="4">
    <source>
        <dbReference type="ARBA" id="ARBA00023110"/>
    </source>
</evidence>
<keyword evidence="2 10" id="KW-0732">Signal</keyword>
<evidence type="ECO:0000313" key="12">
    <source>
        <dbReference type="EMBL" id="MFC0685803.1"/>
    </source>
</evidence>
<evidence type="ECO:0000256" key="8">
    <source>
        <dbReference type="ARBA" id="ARBA00031484"/>
    </source>
</evidence>
<evidence type="ECO:0000256" key="6">
    <source>
        <dbReference type="ARBA" id="ARBA00023235"/>
    </source>
</evidence>
<proteinExistence type="predicted"/>
<dbReference type="InterPro" id="IPR015391">
    <property type="entry name" value="SurA_N"/>
</dbReference>
<keyword evidence="4 9" id="KW-0697">Rotamase</keyword>
<dbReference type="Proteomes" id="UP001589858">
    <property type="component" value="Unassembled WGS sequence"/>
</dbReference>
<keyword evidence="6 9" id="KW-0413">Isomerase</keyword>
<evidence type="ECO:0000256" key="10">
    <source>
        <dbReference type="SAM" id="SignalP"/>
    </source>
</evidence>
<dbReference type="Gene3D" id="1.10.4030.10">
    <property type="entry name" value="Porin chaperone SurA, peptide-binding domain"/>
    <property type="match status" value="1"/>
</dbReference>
<dbReference type="InterPro" id="IPR027304">
    <property type="entry name" value="Trigger_fact/SurA_dom_sf"/>
</dbReference>
<evidence type="ECO:0000256" key="5">
    <source>
        <dbReference type="ARBA" id="ARBA00023186"/>
    </source>
</evidence>
<dbReference type="RefSeq" id="WP_379489365.1">
    <property type="nucleotide sequence ID" value="NZ_JAPCWC010000003.1"/>
</dbReference>
<dbReference type="PANTHER" id="PTHR47637:SF1">
    <property type="entry name" value="CHAPERONE SURA"/>
    <property type="match status" value="1"/>
</dbReference>
<dbReference type="Pfam" id="PF09312">
    <property type="entry name" value="SurA_N"/>
    <property type="match status" value="1"/>
</dbReference>
<keyword evidence="5" id="KW-0143">Chaperone</keyword>
<dbReference type="Pfam" id="PF00639">
    <property type="entry name" value="Rotamase"/>
    <property type="match status" value="1"/>
</dbReference>
<organism evidence="12 13">
    <name type="scientific">Novosphingobium clariflavum</name>
    <dbReference type="NCBI Taxonomy" id="2029884"/>
    <lineage>
        <taxon>Bacteria</taxon>
        <taxon>Pseudomonadati</taxon>
        <taxon>Pseudomonadota</taxon>
        <taxon>Alphaproteobacteria</taxon>
        <taxon>Sphingomonadales</taxon>
        <taxon>Sphingomonadaceae</taxon>
        <taxon>Novosphingobium</taxon>
    </lineage>
</organism>
<feature type="chain" id="PRO_5045887585" description="Parvulin-like PPIase" evidence="10">
    <location>
        <begin position="40"/>
        <end position="459"/>
    </location>
</feature>
<evidence type="ECO:0000256" key="1">
    <source>
        <dbReference type="ARBA" id="ARBA00018370"/>
    </source>
</evidence>
<evidence type="ECO:0000256" key="9">
    <source>
        <dbReference type="PROSITE-ProRule" id="PRU00278"/>
    </source>
</evidence>
<dbReference type="InterPro" id="IPR000297">
    <property type="entry name" value="PPIase_PpiC"/>
</dbReference>
<gene>
    <name evidence="12" type="ORF">ACFFF8_14480</name>
</gene>
<name>A0ABV6S977_9SPHN</name>
<comment type="caution">
    <text evidence="12">The sequence shown here is derived from an EMBL/GenBank/DDBJ whole genome shotgun (WGS) entry which is preliminary data.</text>
</comment>
<dbReference type="Gene3D" id="3.10.50.40">
    <property type="match status" value="1"/>
</dbReference>
<dbReference type="SUPFAM" id="SSF109998">
    <property type="entry name" value="Triger factor/SurA peptide-binding domain-like"/>
    <property type="match status" value="1"/>
</dbReference>
<evidence type="ECO:0000313" key="13">
    <source>
        <dbReference type="Proteomes" id="UP001589858"/>
    </source>
</evidence>
<dbReference type="EMBL" id="JBHLTM010000055">
    <property type="protein sequence ID" value="MFC0685803.1"/>
    <property type="molecule type" value="Genomic_DNA"/>
</dbReference>
<dbReference type="PANTHER" id="PTHR47637">
    <property type="entry name" value="CHAPERONE SURA"/>
    <property type="match status" value="1"/>
</dbReference>
<dbReference type="InterPro" id="IPR046357">
    <property type="entry name" value="PPIase_dom_sf"/>
</dbReference>
<reference evidence="12 13" key="1">
    <citation type="submission" date="2024-09" db="EMBL/GenBank/DDBJ databases">
        <authorList>
            <person name="Sun Q."/>
            <person name="Mori K."/>
        </authorList>
    </citation>
    <scope>NUCLEOTIDE SEQUENCE [LARGE SCALE GENOMIC DNA]</scope>
    <source>
        <strain evidence="12 13">CICC 11035S</strain>
    </source>
</reference>
<dbReference type="PROSITE" id="PS50198">
    <property type="entry name" value="PPIC_PPIASE_2"/>
    <property type="match status" value="1"/>
</dbReference>
<sequence>MLAIQRKRFIKRAFRNCAIASGAVASALSPLAASTAAYAQSAQTQQGDIVIPEDVKIFGNDNPNLRRATAVVNGDIITGTDVDQRLALILAANQGKIDEEEKKRLRLQVLRNLIDETLQIQEAKAADVAVDDAEVDSTFARVASQNFGQNTQAMDAYLKRVGSSSDSLKRQIRGELSWQRLLQRNVQPFINVSDDEVNEMLERLKAAKGTEEYRLGEIYLAATPDAQQQVYQNAQQIVQQLKQGGSFVAYARQYSQASTAAVGGDLGWIRLAQLPAELATAARDMAPGQLVGPIEVPGGFDIIYLIDKRQVLTADPRDSVLALKQISLNFPKGISEADANKRAEAFAKTIGTAKGCGDVDKVATGIGAQVVANDQVKARDLPGPIQSAILNLSPGETLPPFGSLTDGVRILMLCGRDDPQADSGPSFEQLQNQMEDDRVNKRAQMYLRDLRRDAIIEYN</sequence>
<dbReference type="SUPFAM" id="SSF54534">
    <property type="entry name" value="FKBP-like"/>
    <property type="match status" value="2"/>
</dbReference>
<evidence type="ECO:0000256" key="2">
    <source>
        <dbReference type="ARBA" id="ARBA00022729"/>
    </source>
</evidence>
<evidence type="ECO:0000259" key="11">
    <source>
        <dbReference type="PROSITE" id="PS50198"/>
    </source>
</evidence>
<feature type="signal peptide" evidence="10">
    <location>
        <begin position="1"/>
        <end position="39"/>
    </location>
</feature>
<feature type="domain" description="PpiC" evidence="11">
    <location>
        <begin position="210"/>
        <end position="307"/>
    </location>
</feature>
<accession>A0ABV6S977</accession>
<evidence type="ECO:0000256" key="7">
    <source>
        <dbReference type="ARBA" id="ARBA00030642"/>
    </source>
</evidence>
<evidence type="ECO:0000256" key="3">
    <source>
        <dbReference type="ARBA" id="ARBA00022764"/>
    </source>
</evidence>
<keyword evidence="13" id="KW-1185">Reference proteome</keyword>
<dbReference type="GO" id="GO:0003755">
    <property type="term" value="F:peptidyl-prolyl cis-trans isomerase activity"/>
    <property type="evidence" value="ECO:0007669"/>
    <property type="project" value="UniProtKB-EC"/>
</dbReference>